<dbReference type="InterPro" id="IPR003594">
    <property type="entry name" value="HATPase_dom"/>
</dbReference>
<dbReference type="InterPro" id="IPR036890">
    <property type="entry name" value="HATPase_C_sf"/>
</dbReference>
<dbReference type="PROSITE" id="PS50109">
    <property type="entry name" value="HIS_KIN"/>
    <property type="match status" value="1"/>
</dbReference>
<proteinExistence type="predicted"/>
<keyword evidence="6" id="KW-0808">Transferase</keyword>
<keyword evidence="4" id="KW-1133">Transmembrane helix</keyword>
<dbReference type="SUPFAM" id="SSF55874">
    <property type="entry name" value="ATPase domain of HSP90 chaperone/DNA topoisomerase II/histidine kinase"/>
    <property type="match status" value="1"/>
</dbReference>
<dbReference type="Gene3D" id="1.10.287.130">
    <property type="match status" value="1"/>
</dbReference>
<reference evidence="6 7" key="1">
    <citation type="submission" date="2019-03" db="EMBL/GenBank/DDBJ databases">
        <title>Genomic Encyclopedia of Archaeal and Bacterial Type Strains, Phase II (KMG-II): from individual species to whole genera.</title>
        <authorList>
            <person name="Goeker M."/>
        </authorList>
    </citation>
    <scope>NUCLEOTIDE SEQUENCE [LARGE SCALE GENOMIC DNA]</scope>
    <source>
        <strain evidence="6 7">DSM 28323</strain>
    </source>
</reference>
<dbReference type="PRINTS" id="PR00344">
    <property type="entry name" value="BCTRLSENSOR"/>
</dbReference>
<name>A0A4R6IU59_9BACT</name>
<dbReference type="InterPro" id="IPR004358">
    <property type="entry name" value="Sig_transdc_His_kin-like_C"/>
</dbReference>
<dbReference type="Pfam" id="PF02518">
    <property type="entry name" value="HATPase_c"/>
    <property type="match status" value="1"/>
</dbReference>
<dbReference type="PANTHER" id="PTHR43547">
    <property type="entry name" value="TWO-COMPONENT HISTIDINE KINASE"/>
    <property type="match status" value="1"/>
</dbReference>
<evidence type="ECO:0000313" key="6">
    <source>
        <dbReference type="EMBL" id="TDO25831.1"/>
    </source>
</evidence>
<dbReference type="Gene3D" id="3.30.565.10">
    <property type="entry name" value="Histidine kinase-like ATPase, C-terminal domain"/>
    <property type="match status" value="1"/>
</dbReference>
<dbReference type="SUPFAM" id="SSF47384">
    <property type="entry name" value="Homodimeric domain of signal transducing histidine kinase"/>
    <property type="match status" value="1"/>
</dbReference>
<accession>A0A4R6IU59</accession>
<keyword evidence="7" id="KW-1185">Reference proteome</keyword>
<protein>
    <recommendedName>
        <fullName evidence="2">histidine kinase</fullName>
        <ecNumber evidence="2">2.7.13.3</ecNumber>
    </recommendedName>
</protein>
<sequence length="350" mass="38653">MKNIYHIFSKPGFLSSNYTLKFLFIAFIGVHIPLIVLIIAIVFEWMPLKGWNVILVALLATLVATGLTLLLLRSLLWPIQQAKTALQNYTRKKLVPALPVHYTDEAGQLLQQVQVTIDSMDALLKERRDILTLLSHDLRVPFTQLISLGDLLQAEDGAAFASKYGAIIHKMASEQLVFIQDIIEILQTGKDEAVSHIFEAKNIRDIVFMAVDMQQAAASRKDITITIHPVPDIQVKCNTRLLSQAVSNIIGNAIKFSYRGDEVIVKLHVFSGHIHLLVADKGIGFESGKAELLFNKFTSEGKIGTDGEVSSGVGLYLTRKVIQNHGGMIAAFSEGKNKGAVFTIQLPITN</sequence>
<evidence type="ECO:0000256" key="2">
    <source>
        <dbReference type="ARBA" id="ARBA00012438"/>
    </source>
</evidence>
<evidence type="ECO:0000256" key="4">
    <source>
        <dbReference type="SAM" id="Phobius"/>
    </source>
</evidence>
<organism evidence="6 7">
    <name type="scientific">Sediminibacterium goheungense</name>
    <dbReference type="NCBI Taxonomy" id="1086393"/>
    <lineage>
        <taxon>Bacteria</taxon>
        <taxon>Pseudomonadati</taxon>
        <taxon>Bacteroidota</taxon>
        <taxon>Chitinophagia</taxon>
        <taxon>Chitinophagales</taxon>
        <taxon>Chitinophagaceae</taxon>
        <taxon>Sediminibacterium</taxon>
    </lineage>
</organism>
<dbReference type="OrthoDB" id="9780487at2"/>
<feature type="transmembrane region" description="Helical" evidence="4">
    <location>
        <begin position="20"/>
        <end position="45"/>
    </location>
</feature>
<evidence type="ECO:0000313" key="7">
    <source>
        <dbReference type="Proteomes" id="UP000295741"/>
    </source>
</evidence>
<keyword evidence="4" id="KW-0812">Transmembrane</keyword>
<dbReference type="SMART" id="SM00387">
    <property type="entry name" value="HATPase_c"/>
    <property type="match status" value="1"/>
</dbReference>
<dbReference type="RefSeq" id="WP_133475319.1">
    <property type="nucleotide sequence ID" value="NZ_SNWP01000012.1"/>
</dbReference>
<evidence type="ECO:0000256" key="3">
    <source>
        <dbReference type="ARBA" id="ARBA00022553"/>
    </source>
</evidence>
<dbReference type="EC" id="2.7.13.3" evidence="2"/>
<gene>
    <name evidence="6" type="ORF">BC659_2755</name>
</gene>
<dbReference type="EMBL" id="SNWP01000012">
    <property type="protein sequence ID" value="TDO25831.1"/>
    <property type="molecule type" value="Genomic_DNA"/>
</dbReference>
<dbReference type="Proteomes" id="UP000295741">
    <property type="component" value="Unassembled WGS sequence"/>
</dbReference>
<dbReference type="AlphaFoldDB" id="A0A4R6IU59"/>
<evidence type="ECO:0000259" key="5">
    <source>
        <dbReference type="PROSITE" id="PS50109"/>
    </source>
</evidence>
<dbReference type="InterPro" id="IPR036097">
    <property type="entry name" value="HisK_dim/P_sf"/>
</dbReference>
<keyword evidence="4" id="KW-0472">Membrane</keyword>
<feature type="domain" description="Histidine kinase" evidence="5">
    <location>
        <begin position="133"/>
        <end position="350"/>
    </location>
</feature>
<feature type="transmembrane region" description="Helical" evidence="4">
    <location>
        <begin position="51"/>
        <end position="72"/>
    </location>
</feature>
<evidence type="ECO:0000256" key="1">
    <source>
        <dbReference type="ARBA" id="ARBA00000085"/>
    </source>
</evidence>
<dbReference type="PANTHER" id="PTHR43547:SF2">
    <property type="entry name" value="HYBRID SIGNAL TRANSDUCTION HISTIDINE KINASE C"/>
    <property type="match status" value="1"/>
</dbReference>
<keyword evidence="3" id="KW-0597">Phosphoprotein</keyword>
<comment type="catalytic activity">
    <reaction evidence="1">
        <text>ATP + protein L-histidine = ADP + protein N-phospho-L-histidine.</text>
        <dbReference type="EC" id="2.7.13.3"/>
    </reaction>
</comment>
<comment type="caution">
    <text evidence="6">The sequence shown here is derived from an EMBL/GenBank/DDBJ whole genome shotgun (WGS) entry which is preliminary data.</text>
</comment>
<dbReference type="InterPro" id="IPR005467">
    <property type="entry name" value="His_kinase_dom"/>
</dbReference>
<dbReference type="GO" id="GO:0000155">
    <property type="term" value="F:phosphorelay sensor kinase activity"/>
    <property type="evidence" value="ECO:0007669"/>
    <property type="project" value="InterPro"/>
</dbReference>
<keyword evidence="6" id="KW-0418">Kinase</keyword>